<dbReference type="Proteomes" id="UP000396835">
    <property type="component" value="Unassembled WGS sequence"/>
</dbReference>
<proteinExistence type="predicted"/>
<dbReference type="EMBL" id="CAACYH010000004">
    <property type="protein sequence ID" value="VFB13757.1"/>
    <property type="molecule type" value="Genomic_DNA"/>
</dbReference>
<reference evidence="3 5" key="2">
    <citation type="submission" date="2019-02" db="EMBL/GenBank/DDBJ databases">
        <authorList>
            <consortium name="Pathogen Informatics"/>
        </authorList>
    </citation>
    <scope>NUCLEOTIDE SEQUENCE [LARGE SCALE GENOMIC DNA]</scope>
    <source>
        <strain evidence="3 5">3012STDY7078512</strain>
    </source>
</reference>
<dbReference type="Gene3D" id="2.60.40.2340">
    <property type="match status" value="1"/>
</dbReference>
<dbReference type="Gene3D" id="2.60.120.890">
    <property type="entry name" value="BT2081, beta-jelly-roll domain"/>
    <property type="match status" value="1"/>
</dbReference>
<dbReference type="InterPro" id="IPR025112">
    <property type="entry name" value="PCMD"/>
</dbReference>
<dbReference type="PROSITE" id="PS51257">
    <property type="entry name" value="PROKAR_LIPOPROTEIN"/>
    <property type="match status" value="1"/>
</dbReference>
<name>A0A3P2A148_9BACE</name>
<keyword evidence="4" id="KW-1185">Reference proteome</keyword>
<dbReference type="EMBL" id="RQYF01000079">
    <property type="protein sequence ID" value="RRD88606.1"/>
    <property type="molecule type" value="Genomic_DNA"/>
</dbReference>
<organism evidence="2 4">
    <name type="scientific">Prevotella heparinolytica</name>
    <dbReference type="NCBI Taxonomy" id="28113"/>
    <lineage>
        <taxon>Bacteria</taxon>
        <taxon>Pseudomonadati</taxon>
        <taxon>Bacteroidota</taxon>
        <taxon>Bacteroidia</taxon>
        <taxon>Bacteroidales</taxon>
        <taxon>Bacteroidaceae</taxon>
        <taxon>Bacteroides</taxon>
    </lineage>
</organism>
<dbReference type="RefSeq" id="WP_125239894.1">
    <property type="nucleotide sequence ID" value="NZ_CAACYH010000004.1"/>
</dbReference>
<sequence>MNLKGITKAAFVGLCFAAWMTSCIKDEAANAEADIVACAVSGNLLIREPVITNTEIKFYVNGWEDLTNLAPTFTLTEGAAIEPASGTKRDFTSPQTYTVTSQDGQWKKTYKVSFISGSPATEYHFENIKYYEYTDIWDPTAEPQKKFHIFYDRTIEGTDMEWSSGNAGFMITNSTAPATDYPTSQAEDGYEGKCAKLVTRSTGSLGAMMGAPLAAGNLFIGEFKINIGNMAKSTRFGMPFRMTPLGMDGYFKYKAGEKYINKNSEEQTNKKDVFDIYAVMYEVTKDVPYLDGTNIKTHENVVMMAQMENRKEAGEWTRFSAEFKSVKGRTIDAKKLRNGGYNLAIVLSSSEGGADFNGAVGSTLYVDEMNLYYK</sequence>
<reference evidence="2 4" key="1">
    <citation type="submission" date="2018-11" db="EMBL/GenBank/DDBJ databases">
        <title>Genomes From Bacteria Associated with the Canine Oral Cavity: a Test Case for Automated Genome-Based Taxonomic Assignment.</title>
        <authorList>
            <person name="Coil D.A."/>
            <person name="Jospin G."/>
            <person name="Darling A.E."/>
            <person name="Wallis C."/>
            <person name="Davis I.J."/>
            <person name="Harris S."/>
            <person name="Eisen J.A."/>
            <person name="Holcombe L.J."/>
            <person name="O'Flynn C."/>
        </authorList>
    </citation>
    <scope>NUCLEOTIDE SEQUENCE [LARGE SCALE GENOMIC DNA]</scope>
    <source>
        <strain evidence="2 4">OH1047_COT-310</strain>
    </source>
</reference>
<feature type="domain" description="Putative carbohydrate metabolism" evidence="1">
    <location>
        <begin position="144"/>
        <end position="371"/>
    </location>
</feature>
<dbReference type="AlphaFoldDB" id="A0A3P2A148"/>
<evidence type="ECO:0000313" key="2">
    <source>
        <dbReference type="EMBL" id="RRD88606.1"/>
    </source>
</evidence>
<evidence type="ECO:0000259" key="1">
    <source>
        <dbReference type="Pfam" id="PF13201"/>
    </source>
</evidence>
<dbReference type="Pfam" id="PF13201">
    <property type="entry name" value="PCMD"/>
    <property type="match status" value="1"/>
</dbReference>
<dbReference type="Proteomes" id="UP000279562">
    <property type="component" value="Unassembled WGS sequence"/>
</dbReference>
<evidence type="ECO:0000313" key="3">
    <source>
        <dbReference type="EMBL" id="VFB13757.1"/>
    </source>
</evidence>
<dbReference type="OrthoDB" id="713122at2"/>
<protein>
    <submittedName>
        <fullName evidence="3">Putative lipoprotein</fullName>
    </submittedName>
</protein>
<evidence type="ECO:0000313" key="5">
    <source>
        <dbReference type="Proteomes" id="UP000396835"/>
    </source>
</evidence>
<gene>
    <name evidence="2" type="ORF">EII33_11905</name>
    <name evidence="3" type="ORF">NCTC7812_01285</name>
</gene>
<accession>A0A3P2A148</accession>
<dbReference type="InterPro" id="IPR038653">
    <property type="entry name" value="Put_CMD_sf"/>
</dbReference>
<evidence type="ECO:0000313" key="4">
    <source>
        <dbReference type="Proteomes" id="UP000279562"/>
    </source>
</evidence>
<keyword evidence="3" id="KW-0449">Lipoprotein</keyword>